<sequence>MATTDNRLYTIDEVCDLFRCGKSTIYKLMDSGELRSVKIGALRRIPVKAADEYLARQMGEAVTVDAA</sequence>
<feature type="domain" description="Helix-turn-helix" evidence="1">
    <location>
        <begin position="8"/>
        <end position="57"/>
    </location>
</feature>
<name>A0A1C6SSR9_9ACTN</name>
<dbReference type="RefSeq" id="WP_176738043.1">
    <property type="nucleotide sequence ID" value="NZ_FMHU01000002.1"/>
</dbReference>
<reference evidence="3" key="2">
    <citation type="submission" date="2016-06" db="EMBL/GenBank/DDBJ databases">
        <authorList>
            <person name="Kjaerup R.B."/>
            <person name="Dalgaard T.S."/>
            <person name="Juul-Madsen H.R."/>
        </authorList>
    </citation>
    <scope>NUCLEOTIDE SEQUENCE [LARGE SCALE GENOMIC DNA]</scope>
    <source>
        <strain evidence="3">DSM 46123</strain>
    </source>
</reference>
<evidence type="ECO:0000259" key="1">
    <source>
        <dbReference type="Pfam" id="PF12728"/>
    </source>
</evidence>
<accession>A0A1C6SSR9</accession>
<dbReference type="STRING" id="47866.GA0074694_4218"/>
<dbReference type="GO" id="GO:0003677">
    <property type="term" value="F:DNA binding"/>
    <property type="evidence" value="ECO:0007669"/>
    <property type="project" value="InterPro"/>
</dbReference>
<organism evidence="3 4">
    <name type="scientific">Micromonospora inyonensis</name>
    <dbReference type="NCBI Taxonomy" id="47866"/>
    <lineage>
        <taxon>Bacteria</taxon>
        <taxon>Bacillati</taxon>
        <taxon>Actinomycetota</taxon>
        <taxon>Actinomycetes</taxon>
        <taxon>Micromonosporales</taxon>
        <taxon>Micromonosporaceae</taxon>
        <taxon>Micromonospora</taxon>
    </lineage>
</organism>
<dbReference type="InterPro" id="IPR041657">
    <property type="entry name" value="HTH_17"/>
</dbReference>
<protein>
    <submittedName>
        <fullName evidence="3">DNA binding domain-containing protein, excisionase family</fullName>
    </submittedName>
</protein>
<dbReference type="Proteomes" id="UP000198906">
    <property type="component" value="Unassembled WGS sequence"/>
</dbReference>
<evidence type="ECO:0000313" key="3">
    <source>
        <dbReference type="EMBL" id="SCL32215.1"/>
    </source>
</evidence>
<dbReference type="AlphaFoldDB" id="A0A1C6SSR9"/>
<dbReference type="NCBIfam" id="TIGR01764">
    <property type="entry name" value="excise"/>
    <property type="match status" value="1"/>
</dbReference>
<dbReference type="EMBL" id="FMHU01000002">
    <property type="protein sequence ID" value="SCL32215.1"/>
    <property type="molecule type" value="Genomic_DNA"/>
</dbReference>
<dbReference type="SUPFAM" id="SSF46955">
    <property type="entry name" value="Putative DNA-binding domain"/>
    <property type="match status" value="1"/>
</dbReference>
<dbReference type="Pfam" id="PF12728">
    <property type="entry name" value="HTH_17"/>
    <property type="match status" value="1"/>
</dbReference>
<gene>
    <name evidence="2" type="ORF">GA0074694_4218</name>
    <name evidence="3" type="ORF">GA0074694_6198</name>
</gene>
<keyword evidence="4" id="KW-1185">Reference proteome</keyword>
<evidence type="ECO:0000313" key="4">
    <source>
        <dbReference type="Proteomes" id="UP000198906"/>
    </source>
</evidence>
<dbReference type="InterPro" id="IPR009061">
    <property type="entry name" value="DNA-bd_dom_put_sf"/>
</dbReference>
<dbReference type="EMBL" id="FMHU01000002">
    <property type="protein sequence ID" value="SCL25427.1"/>
    <property type="molecule type" value="Genomic_DNA"/>
</dbReference>
<evidence type="ECO:0000313" key="2">
    <source>
        <dbReference type="EMBL" id="SCL25427.1"/>
    </source>
</evidence>
<proteinExistence type="predicted"/>
<reference evidence="4" key="1">
    <citation type="submission" date="2016-06" db="EMBL/GenBank/DDBJ databases">
        <authorList>
            <person name="Varghese N."/>
        </authorList>
    </citation>
    <scope>NUCLEOTIDE SEQUENCE [LARGE SCALE GENOMIC DNA]</scope>
    <source>
        <strain evidence="4">DSM 46123</strain>
    </source>
</reference>
<dbReference type="InterPro" id="IPR010093">
    <property type="entry name" value="SinI_DNA-bd"/>
</dbReference>